<sequence>MALGAAVLWGTTGTAQSFAPPQTSPYWIGALRLAIACLFFGAYAARGWRGGGARVAAGGRRMAGGILLAGLCMAAYNLTFFAGVKATGVAVGTALAIGSGPVWAGVLQFALTGRAPQGVWWLGTALAVAGAGLMVAVAGGGLRLDAGGITLCLLAGLAYAGYTLISQRLVRRAPPAIVTLWVFGVAAAISAPAAFIVAGPFSSTAAGWTVVTYLGVVSTGVAFLLFSHALQYISGPSGVTLALAEPVTAFALAVFVVGERPPATAFAGLGMVLAGLAAVVWTEARGRRGGKAA</sequence>
<feature type="transmembrane region" description="Helical" evidence="1">
    <location>
        <begin position="238"/>
        <end position="257"/>
    </location>
</feature>
<feature type="transmembrane region" description="Helical" evidence="1">
    <location>
        <begin position="25"/>
        <end position="45"/>
    </location>
</feature>
<evidence type="ECO:0000259" key="2">
    <source>
        <dbReference type="Pfam" id="PF00892"/>
    </source>
</evidence>
<feature type="transmembrane region" description="Helical" evidence="1">
    <location>
        <begin position="66"/>
        <end position="84"/>
    </location>
</feature>
<dbReference type="Proteomes" id="UP000184226">
    <property type="component" value="Unassembled WGS sequence"/>
</dbReference>
<gene>
    <name evidence="3" type="ORF">SAMN04488135_113125</name>
</gene>
<feature type="transmembrane region" description="Helical" evidence="1">
    <location>
        <begin position="263"/>
        <end position="281"/>
    </location>
</feature>
<keyword evidence="4" id="KW-1185">Reference proteome</keyword>
<proteinExistence type="predicted"/>
<dbReference type="STRING" id="658167.SAMN04488135_113125"/>
<keyword evidence="1" id="KW-0472">Membrane</keyword>
<evidence type="ECO:0000313" key="3">
    <source>
        <dbReference type="EMBL" id="SHI21518.1"/>
    </source>
</evidence>
<feature type="domain" description="EamA" evidence="2">
    <location>
        <begin position="148"/>
        <end position="280"/>
    </location>
</feature>
<keyword evidence="1" id="KW-1133">Transmembrane helix</keyword>
<evidence type="ECO:0000313" key="4">
    <source>
        <dbReference type="Proteomes" id="UP000184226"/>
    </source>
</evidence>
<organism evidence="3 4">
    <name type="scientific">Pollutimonas bauzanensis</name>
    <dbReference type="NCBI Taxonomy" id="658167"/>
    <lineage>
        <taxon>Bacteria</taxon>
        <taxon>Pseudomonadati</taxon>
        <taxon>Pseudomonadota</taxon>
        <taxon>Betaproteobacteria</taxon>
        <taxon>Burkholderiales</taxon>
        <taxon>Alcaligenaceae</taxon>
        <taxon>Pollutimonas</taxon>
    </lineage>
</organism>
<feature type="transmembrane region" description="Helical" evidence="1">
    <location>
        <begin position="205"/>
        <end position="226"/>
    </location>
</feature>
<dbReference type="AlphaFoldDB" id="A0A1M5ZBI8"/>
<dbReference type="InterPro" id="IPR037185">
    <property type="entry name" value="EmrE-like"/>
</dbReference>
<dbReference type="PANTHER" id="PTHR22911:SF79">
    <property type="entry name" value="MOBA-LIKE NTP TRANSFERASE DOMAIN-CONTAINING PROTEIN"/>
    <property type="match status" value="1"/>
</dbReference>
<feature type="transmembrane region" description="Helical" evidence="1">
    <location>
        <begin position="146"/>
        <end position="165"/>
    </location>
</feature>
<dbReference type="SUPFAM" id="SSF103481">
    <property type="entry name" value="Multidrug resistance efflux transporter EmrE"/>
    <property type="match status" value="2"/>
</dbReference>
<dbReference type="EMBL" id="FQXE01000013">
    <property type="protein sequence ID" value="SHI21518.1"/>
    <property type="molecule type" value="Genomic_DNA"/>
</dbReference>
<keyword evidence="1" id="KW-0812">Transmembrane</keyword>
<dbReference type="PANTHER" id="PTHR22911">
    <property type="entry name" value="ACYL-MALONYL CONDENSING ENZYME-RELATED"/>
    <property type="match status" value="1"/>
</dbReference>
<dbReference type="GO" id="GO:0016020">
    <property type="term" value="C:membrane"/>
    <property type="evidence" value="ECO:0007669"/>
    <property type="project" value="InterPro"/>
</dbReference>
<dbReference type="Pfam" id="PF00892">
    <property type="entry name" value="EamA"/>
    <property type="match status" value="2"/>
</dbReference>
<reference evidence="3 4" key="1">
    <citation type="submission" date="2016-11" db="EMBL/GenBank/DDBJ databases">
        <authorList>
            <person name="Jaros S."/>
            <person name="Januszkiewicz K."/>
            <person name="Wedrychowicz H."/>
        </authorList>
    </citation>
    <scope>NUCLEOTIDE SEQUENCE [LARGE SCALE GENOMIC DNA]</scope>
    <source>
        <strain evidence="3 4">CGMCC 1.10190</strain>
    </source>
</reference>
<name>A0A1M5ZBI8_9BURK</name>
<feature type="domain" description="EamA" evidence="2">
    <location>
        <begin position="1"/>
        <end position="135"/>
    </location>
</feature>
<evidence type="ECO:0000256" key="1">
    <source>
        <dbReference type="SAM" id="Phobius"/>
    </source>
</evidence>
<feature type="transmembrane region" description="Helical" evidence="1">
    <location>
        <begin position="118"/>
        <end position="140"/>
    </location>
</feature>
<feature type="transmembrane region" description="Helical" evidence="1">
    <location>
        <begin position="177"/>
        <end position="199"/>
    </location>
</feature>
<feature type="transmembrane region" description="Helical" evidence="1">
    <location>
        <begin position="90"/>
        <end position="111"/>
    </location>
</feature>
<protein>
    <submittedName>
        <fullName evidence="3">Drug/metabolite transporter, DME family</fullName>
    </submittedName>
</protein>
<dbReference type="InterPro" id="IPR000620">
    <property type="entry name" value="EamA_dom"/>
</dbReference>
<accession>A0A1M5ZBI8</accession>